<evidence type="ECO:0000313" key="2">
    <source>
        <dbReference type="EMBL" id="RJL32202.1"/>
    </source>
</evidence>
<accession>A0A3A4BMF7</accession>
<dbReference type="Pfam" id="PF00583">
    <property type="entry name" value="Acetyltransf_1"/>
    <property type="match status" value="1"/>
</dbReference>
<organism evidence="2 3">
    <name type="scientific">Bailinhaonella thermotolerans</name>
    <dbReference type="NCBI Taxonomy" id="1070861"/>
    <lineage>
        <taxon>Bacteria</taxon>
        <taxon>Bacillati</taxon>
        <taxon>Actinomycetota</taxon>
        <taxon>Actinomycetes</taxon>
        <taxon>Streptosporangiales</taxon>
        <taxon>Streptosporangiaceae</taxon>
        <taxon>Bailinhaonella</taxon>
    </lineage>
</organism>
<dbReference type="AlphaFoldDB" id="A0A3A4BMF7"/>
<reference evidence="2 3" key="1">
    <citation type="submission" date="2018-09" db="EMBL/GenBank/DDBJ databases">
        <title>YIM 75507 draft genome.</title>
        <authorList>
            <person name="Tang S."/>
            <person name="Feng Y."/>
        </authorList>
    </citation>
    <scope>NUCLEOTIDE SEQUENCE [LARGE SCALE GENOMIC DNA]</scope>
    <source>
        <strain evidence="2 3">YIM 75507</strain>
    </source>
</reference>
<protein>
    <recommendedName>
        <fullName evidence="1">N-acetyltransferase domain-containing protein</fullName>
    </recommendedName>
</protein>
<sequence length="131" mass="14538">MRPATDDDRSWIQGLGYISDPAAFVAHHGLERVGFAVYSLDGDHCRLLATHSRLPGLSVPTSLLSAVTAQARSNGCTRLWQTLTNDNIEGLRFYQARGWDLAALHRNTHPGDQKGRDAIPIRHELELEVLL</sequence>
<dbReference type="EMBL" id="QZEY01000005">
    <property type="protein sequence ID" value="RJL32202.1"/>
    <property type="molecule type" value="Genomic_DNA"/>
</dbReference>
<evidence type="ECO:0000259" key="1">
    <source>
        <dbReference type="PROSITE" id="PS51186"/>
    </source>
</evidence>
<comment type="caution">
    <text evidence="2">The sequence shown here is derived from an EMBL/GenBank/DDBJ whole genome shotgun (WGS) entry which is preliminary data.</text>
</comment>
<gene>
    <name evidence="2" type="ORF">D5H75_17550</name>
</gene>
<dbReference type="Proteomes" id="UP000265768">
    <property type="component" value="Unassembled WGS sequence"/>
</dbReference>
<evidence type="ECO:0000313" key="3">
    <source>
        <dbReference type="Proteomes" id="UP000265768"/>
    </source>
</evidence>
<dbReference type="InterPro" id="IPR000182">
    <property type="entry name" value="GNAT_dom"/>
</dbReference>
<dbReference type="PROSITE" id="PS51186">
    <property type="entry name" value="GNAT"/>
    <property type="match status" value="1"/>
</dbReference>
<keyword evidence="3" id="KW-1185">Reference proteome</keyword>
<name>A0A3A4BMF7_9ACTN</name>
<dbReference type="InterPro" id="IPR016181">
    <property type="entry name" value="Acyl_CoA_acyltransferase"/>
</dbReference>
<proteinExistence type="predicted"/>
<feature type="domain" description="N-acetyltransferase" evidence="1">
    <location>
        <begin position="1"/>
        <end position="126"/>
    </location>
</feature>
<dbReference type="GO" id="GO:0016747">
    <property type="term" value="F:acyltransferase activity, transferring groups other than amino-acyl groups"/>
    <property type="evidence" value="ECO:0007669"/>
    <property type="project" value="InterPro"/>
</dbReference>
<dbReference type="Gene3D" id="3.40.630.30">
    <property type="match status" value="1"/>
</dbReference>
<dbReference type="SUPFAM" id="SSF55729">
    <property type="entry name" value="Acyl-CoA N-acyltransferases (Nat)"/>
    <property type="match status" value="1"/>
</dbReference>